<sequence length="296" mass="30973">MACFCCGAETTKKPPTKKQKTSAAASPRSAGTDHDHQETLSTHPDGQKQCSKLSKTGSPDRSDTPNSNHTVSEDNVSDLDSDSSKGRTTSTTTTIPSSVQRSVRSTTVTVTSHSHSHNGNSKNKNDPLEVLAQLFPTQSRGLLELVIRENHGDVLPTIEQMLKIQASTTAASSISSAAAQMNNTQQAHAASYLQRNPLFSRFYPHLNMDAAMRSAFSPISMMNAAAAAAAAAAGNGMPRFPSGASDPATGGAAGAGVMGFPYLGFRPPVGLDYSFTAAATGMQGMNNGDTSIPKKK</sequence>
<feature type="compositionally biased region" description="Polar residues" evidence="2">
    <location>
        <begin position="39"/>
        <end position="57"/>
    </location>
</feature>
<feature type="compositionally biased region" description="Low complexity" evidence="2">
    <location>
        <begin position="86"/>
        <end position="113"/>
    </location>
</feature>
<evidence type="ECO:0000256" key="2">
    <source>
        <dbReference type="SAM" id="MobiDB-lite"/>
    </source>
</evidence>
<keyword evidence="5" id="KW-1185">Reference proteome</keyword>
<evidence type="ECO:0000313" key="4">
    <source>
        <dbReference type="EMBL" id="OQV24395.1"/>
    </source>
</evidence>
<gene>
    <name evidence="4" type="ORF">BV898_01930</name>
</gene>
<proteinExistence type="inferred from homology"/>
<dbReference type="Pfam" id="PF03474">
    <property type="entry name" value="DMA"/>
    <property type="match status" value="1"/>
</dbReference>
<dbReference type="Proteomes" id="UP000192578">
    <property type="component" value="Unassembled WGS sequence"/>
</dbReference>
<dbReference type="OrthoDB" id="6162476at2759"/>
<evidence type="ECO:0000313" key="5">
    <source>
        <dbReference type="Proteomes" id="UP000192578"/>
    </source>
</evidence>
<dbReference type="SUPFAM" id="SSF46934">
    <property type="entry name" value="UBA-like"/>
    <property type="match status" value="1"/>
</dbReference>
<comment type="caution">
    <text evidence="4">The sequence shown here is derived from an EMBL/GenBank/DDBJ whole genome shotgun (WGS) entry which is preliminary data.</text>
</comment>
<feature type="compositionally biased region" description="Polar residues" evidence="2">
    <location>
        <begin position="64"/>
        <end position="74"/>
    </location>
</feature>
<accession>A0A1W0XA36</accession>
<dbReference type="EMBL" id="MTYJ01000007">
    <property type="protein sequence ID" value="OQV24395.1"/>
    <property type="molecule type" value="Genomic_DNA"/>
</dbReference>
<reference evidence="5" key="1">
    <citation type="submission" date="2017-01" db="EMBL/GenBank/DDBJ databases">
        <title>Comparative genomics of anhydrobiosis in the tardigrade Hypsibius dujardini.</title>
        <authorList>
            <person name="Yoshida Y."/>
            <person name="Koutsovoulos G."/>
            <person name="Laetsch D."/>
            <person name="Stevens L."/>
            <person name="Kumar S."/>
            <person name="Horikawa D."/>
            <person name="Ishino K."/>
            <person name="Komine S."/>
            <person name="Tomita M."/>
            <person name="Blaxter M."/>
            <person name="Arakawa K."/>
        </authorList>
    </citation>
    <scope>NUCLEOTIDE SEQUENCE [LARGE SCALE GENOMIC DNA]</scope>
    <source>
        <strain evidence="5">Z151</strain>
    </source>
</reference>
<organism evidence="4 5">
    <name type="scientific">Hypsibius exemplaris</name>
    <name type="common">Freshwater tardigrade</name>
    <dbReference type="NCBI Taxonomy" id="2072580"/>
    <lineage>
        <taxon>Eukaryota</taxon>
        <taxon>Metazoa</taxon>
        <taxon>Ecdysozoa</taxon>
        <taxon>Tardigrada</taxon>
        <taxon>Eutardigrada</taxon>
        <taxon>Parachela</taxon>
        <taxon>Hypsibioidea</taxon>
        <taxon>Hypsibiidae</taxon>
        <taxon>Hypsibius</taxon>
    </lineage>
</organism>
<name>A0A1W0XA36_HYPEX</name>
<comment type="similarity">
    <text evidence="1">Belongs to the DMRT family.</text>
</comment>
<dbReference type="InterPro" id="IPR009060">
    <property type="entry name" value="UBA-like_sf"/>
</dbReference>
<protein>
    <recommendedName>
        <fullName evidence="3">DMA domain-containing protein</fullName>
    </recommendedName>
</protein>
<evidence type="ECO:0000256" key="1">
    <source>
        <dbReference type="ARBA" id="ARBA00006834"/>
    </source>
</evidence>
<feature type="region of interest" description="Disordered" evidence="2">
    <location>
        <begin position="1"/>
        <end position="126"/>
    </location>
</feature>
<dbReference type="AlphaFoldDB" id="A0A1W0XA36"/>
<evidence type="ECO:0000259" key="3">
    <source>
        <dbReference type="Pfam" id="PF03474"/>
    </source>
</evidence>
<feature type="domain" description="DMA" evidence="3">
    <location>
        <begin position="126"/>
        <end position="161"/>
    </location>
</feature>
<dbReference type="InterPro" id="IPR005173">
    <property type="entry name" value="DMA"/>
</dbReference>